<dbReference type="InParanoid" id="A0A1S3FLB6"/>
<dbReference type="GO" id="GO:0005615">
    <property type="term" value="C:extracellular space"/>
    <property type="evidence" value="ECO:0007669"/>
    <property type="project" value="TreeGrafter"/>
</dbReference>
<evidence type="ECO:0000256" key="6">
    <source>
        <dbReference type="ARBA" id="ARBA00025932"/>
    </source>
</evidence>
<dbReference type="InterPro" id="IPR014756">
    <property type="entry name" value="Ig_E-set"/>
</dbReference>
<feature type="chain" id="PRO_5010226322" description="Prolactin-inducible protein homolog" evidence="11">
    <location>
        <begin position="29"/>
        <end position="147"/>
    </location>
</feature>
<gene>
    <name evidence="13" type="primary">Pip</name>
</gene>
<proteinExistence type="inferred from homology"/>
<feature type="signal peptide" evidence="11">
    <location>
        <begin position="1"/>
        <end position="28"/>
    </location>
</feature>
<comment type="subunit">
    <text evidence="6">Monomer. Interacts with AZGP1.</text>
</comment>
<sequence length="147" mass="16659">MRCLQLLLRAGPAALLLILCLQLGISEAQENTRKAIIFNLERPQSARAGEEVTLTLRLKTELRECMVIKAYLLSDISIEGPFNYKYTRCLCEDSPVTFFWDFPVNRTAVITVVVDIVREKDICTEDLAVVPISANRYYKVFSLNVVA</sequence>
<comment type="similarity">
    <text evidence="2">Belongs to the PIP family.</text>
</comment>
<name>A0A1S3FLB6_DIPOR</name>
<evidence type="ECO:0000313" key="12">
    <source>
        <dbReference type="Proteomes" id="UP000081671"/>
    </source>
</evidence>
<dbReference type="PANTHER" id="PTHR15096:SF5">
    <property type="entry name" value="PROLACTIN-INDUCIBLE PROTEIN"/>
    <property type="match status" value="1"/>
</dbReference>
<dbReference type="CTD" id="5304"/>
<keyword evidence="5 9" id="KW-1015">Disulfide bond</keyword>
<dbReference type="SUPFAM" id="SSF81296">
    <property type="entry name" value="E set domains"/>
    <property type="match status" value="1"/>
</dbReference>
<evidence type="ECO:0000256" key="10">
    <source>
        <dbReference type="PIRSR" id="PIRSR002572-2"/>
    </source>
</evidence>
<feature type="disulfide bond" evidence="9">
    <location>
        <begin position="89"/>
        <end position="123"/>
    </location>
</feature>
<evidence type="ECO:0000256" key="3">
    <source>
        <dbReference type="ARBA" id="ARBA00022525"/>
    </source>
</evidence>
<evidence type="ECO:0000256" key="4">
    <source>
        <dbReference type="ARBA" id="ARBA00022729"/>
    </source>
</evidence>
<dbReference type="AlphaFoldDB" id="A0A1S3FLB6"/>
<dbReference type="GO" id="GO:0006508">
    <property type="term" value="P:proteolysis"/>
    <property type="evidence" value="ECO:0007669"/>
    <property type="project" value="TreeGrafter"/>
</dbReference>
<dbReference type="GO" id="GO:0002682">
    <property type="term" value="P:regulation of immune system process"/>
    <property type="evidence" value="ECO:0007669"/>
    <property type="project" value="TreeGrafter"/>
</dbReference>
<dbReference type="KEGG" id="dord:105989561"/>
<dbReference type="InterPro" id="IPR007990">
    <property type="entry name" value="PIP"/>
</dbReference>
<comment type="subcellular location">
    <subcellularLocation>
        <location evidence="1">Secreted</location>
    </subcellularLocation>
</comment>
<evidence type="ECO:0000256" key="11">
    <source>
        <dbReference type="SAM" id="SignalP"/>
    </source>
</evidence>
<dbReference type="RefSeq" id="XP_012877120.1">
    <property type="nucleotide sequence ID" value="XM_013021666.1"/>
</dbReference>
<dbReference type="GeneID" id="105989561"/>
<dbReference type="FunCoup" id="A0A1S3FLB6">
    <property type="interactions" value="33"/>
</dbReference>
<evidence type="ECO:0000256" key="7">
    <source>
        <dbReference type="ARBA" id="ARBA00032342"/>
    </source>
</evidence>
<dbReference type="InterPro" id="IPR013783">
    <property type="entry name" value="Ig-like_fold"/>
</dbReference>
<organism evidence="12 13">
    <name type="scientific">Dipodomys ordii</name>
    <name type="common">Ord's kangaroo rat</name>
    <dbReference type="NCBI Taxonomy" id="10020"/>
    <lineage>
        <taxon>Eukaryota</taxon>
        <taxon>Metazoa</taxon>
        <taxon>Chordata</taxon>
        <taxon>Craniata</taxon>
        <taxon>Vertebrata</taxon>
        <taxon>Euteleostomi</taxon>
        <taxon>Mammalia</taxon>
        <taxon>Eutheria</taxon>
        <taxon>Euarchontoglires</taxon>
        <taxon>Glires</taxon>
        <taxon>Rodentia</taxon>
        <taxon>Castorimorpha</taxon>
        <taxon>Heteromyidae</taxon>
        <taxon>Dipodomyinae</taxon>
        <taxon>Dipodomys</taxon>
    </lineage>
</organism>
<accession>A0A1S3FLB6</accession>
<feature type="modified residue" description="Pyrrolidone carboxylic acid" evidence="10">
    <location>
        <position position="29"/>
    </location>
</feature>
<evidence type="ECO:0000256" key="1">
    <source>
        <dbReference type="ARBA" id="ARBA00004613"/>
    </source>
</evidence>
<dbReference type="PANTHER" id="PTHR15096">
    <property type="entry name" value="PROLACTIN-INDUCIBLE PROTEIN/SEMINAL VESICLE ANTIGEN"/>
    <property type="match status" value="1"/>
</dbReference>
<feature type="disulfide bond" evidence="9">
    <location>
        <begin position="65"/>
        <end position="91"/>
    </location>
</feature>
<protein>
    <recommendedName>
        <fullName evidence="8">Prolactin-inducible protein homolog</fullName>
    </recommendedName>
    <alternativeName>
        <fullName evidence="7">Prolactin-induced protein</fullName>
    </alternativeName>
</protein>
<evidence type="ECO:0000256" key="5">
    <source>
        <dbReference type="ARBA" id="ARBA00023157"/>
    </source>
</evidence>
<dbReference type="Pfam" id="PF05326">
    <property type="entry name" value="SVA"/>
    <property type="match status" value="1"/>
</dbReference>
<keyword evidence="3" id="KW-0964">Secreted</keyword>
<dbReference type="Proteomes" id="UP000081671">
    <property type="component" value="Unplaced"/>
</dbReference>
<evidence type="ECO:0000256" key="9">
    <source>
        <dbReference type="PIRSR" id="PIRSR002572-1"/>
    </source>
</evidence>
<evidence type="ECO:0000256" key="8">
    <source>
        <dbReference type="ARBA" id="ARBA00068499"/>
    </source>
</evidence>
<keyword evidence="12" id="KW-1185">Reference proteome</keyword>
<dbReference type="Gene3D" id="2.60.40.10">
    <property type="entry name" value="Immunoglobulins"/>
    <property type="match status" value="1"/>
</dbReference>
<dbReference type="OrthoDB" id="9835042at2759"/>
<dbReference type="PIRSF" id="PIRSF002572">
    <property type="entry name" value="PIP-GCDFP-15"/>
    <property type="match status" value="1"/>
</dbReference>
<evidence type="ECO:0000313" key="13">
    <source>
        <dbReference type="RefSeq" id="XP_012877120.1"/>
    </source>
</evidence>
<keyword evidence="4 11" id="KW-0732">Signal</keyword>
<dbReference type="FunFam" id="2.60.40.10:FF:001572">
    <property type="entry name" value="Prolactin-inducible protein homolog"/>
    <property type="match status" value="1"/>
</dbReference>
<reference evidence="13" key="1">
    <citation type="submission" date="2025-08" db="UniProtKB">
        <authorList>
            <consortium name="RefSeq"/>
        </authorList>
    </citation>
    <scope>IDENTIFICATION</scope>
    <source>
        <tissue evidence="13">Kidney</tissue>
    </source>
</reference>
<evidence type="ECO:0000256" key="2">
    <source>
        <dbReference type="ARBA" id="ARBA00006819"/>
    </source>
</evidence>
<dbReference type="GO" id="GO:0004190">
    <property type="term" value="F:aspartic-type endopeptidase activity"/>
    <property type="evidence" value="ECO:0007669"/>
    <property type="project" value="TreeGrafter"/>
</dbReference>